<proteinExistence type="predicted"/>
<dbReference type="PANTHER" id="PTHR40070">
    <property type="entry name" value="UPF0478 PROTEIN YTXG"/>
    <property type="match status" value="1"/>
</dbReference>
<accession>A0A1G8VJY8</accession>
<evidence type="ECO:0000313" key="2">
    <source>
        <dbReference type="EMBL" id="SDJ66416.1"/>
    </source>
</evidence>
<keyword evidence="1" id="KW-1133">Transmembrane helix</keyword>
<reference evidence="3" key="1">
    <citation type="submission" date="2016-10" db="EMBL/GenBank/DDBJ databases">
        <authorList>
            <person name="Varghese N."/>
            <person name="Submissions S."/>
        </authorList>
    </citation>
    <scope>NUCLEOTIDE SEQUENCE [LARGE SCALE GENOMIC DNA]</scope>
    <source>
        <strain evidence="3">DSM 4771</strain>
    </source>
</reference>
<sequence length="134" mass="14732">MDILTYAAIGVAVVALVVLAVYVFKTLSVVKSVMNQANDTVEGVEQKTEGITTGVTTLQEKGDSLTEKLNNHKQLLDQTMHQLKGPGEKKQELDAALTDIPTSNVRADSREVNEVFGWVHTVLDVWGISKKYNF</sequence>
<evidence type="ECO:0000256" key="1">
    <source>
        <dbReference type="SAM" id="Phobius"/>
    </source>
</evidence>
<dbReference type="AlphaFoldDB" id="A0A1G8VJY8"/>
<keyword evidence="1" id="KW-0812">Transmembrane</keyword>
<dbReference type="RefSeq" id="WP_093194451.1">
    <property type="nucleotide sequence ID" value="NZ_FNEV01000009.1"/>
</dbReference>
<gene>
    <name evidence="2" type="ORF">SAMN04490247_2758</name>
</gene>
<dbReference type="PANTHER" id="PTHR40070:SF1">
    <property type="entry name" value="UPF0478 PROTEIN YTXG"/>
    <property type="match status" value="1"/>
</dbReference>
<organism evidence="2 3">
    <name type="scientific">Salimicrobium halophilum</name>
    <dbReference type="NCBI Taxonomy" id="86666"/>
    <lineage>
        <taxon>Bacteria</taxon>
        <taxon>Bacillati</taxon>
        <taxon>Bacillota</taxon>
        <taxon>Bacilli</taxon>
        <taxon>Bacillales</taxon>
        <taxon>Bacillaceae</taxon>
        <taxon>Salimicrobium</taxon>
    </lineage>
</organism>
<protein>
    <submittedName>
        <fullName evidence="2">Uncharacterized protein YoxC, contains an MCP-like domain</fullName>
    </submittedName>
</protein>
<dbReference type="InterPro" id="IPR009293">
    <property type="entry name" value="UPF0478"/>
</dbReference>
<feature type="transmembrane region" description="Helical" evidence="1">
    <location>
        <begin position="6"/>
        <end position="24"/>
    </location>
</feature>
<dbReference type="OrthoDB" id="2969459at2"/>
<dbReference type="Proteomes" id="UP000199225">
    <property type="component" value="Unassembled WGS sequence"/>
</dbReference>
<dbReference type="EMBL" id="FNEV01000009">
    <property type="protein sequence ID" value="SDJ66416.1"/>
    <property type="molecule type" value="Genomic_DNA"/>
</dbReference>
<dbReference type="STRING" id="86666.SAMN04490247_2758"/>
<evidence type="ECO:0000313" key="3">
    <source>
        <dbReference type="Proteomes" id="UP000199225"/>
    </source>
</evidence>
<keyword evidence="1" id="KW-0472">Membrane</keyword>
<dbReference type="Pfam" id="PF06103">
    <property type="entry name" value="DUF948"/>
    <property type="match status" value="1"/>
</dbReference>
<name>A0A1G8VJY8_9BACI</name>
<keyword evidence="3" id="KW-1185">Reference proteome</keyword>